<feature type="transmembrane region" description="Helical" evidence="1">
    <location>
        <begin position="12"/>
        <end position="32"/>
    </location>
</feature>
<keyword evidence="1" id="KW-0812">Transmembrane</keyword>
<proteinExistence type="predicted"/>
<accession>A0A8D8U426</accession>
<keyword evidence="1" id="KW-1133">Transmembrane helix</keyword>
<name>A0A8D8U426_9HEMI</name>
<evidence type="ECO:0000256" key="1">
    <source>
        <dbReference type="SAM" id="Phobius"/>
    </source>
</evidence>
<dbReference type="AlphaFoldDB" id="A0A8D8U426"/>
<evidence type="ECO:0000313" key="2">
    <source>
        <dbReference type="EMBL" id="CAG6696821.1"/>
    </source>
</evidence>
<organism evidence="2">
    <name type="scientific">Cacopsylla melanoneura</name>
    <dbReference type="NCBI Taxonomy" id="428564"/>
    <lineage>
        <taxon>Eukaryota</taxon>
        <taxon>Metazoa</taxon>
        <taxon>Ecdysozoa</taxon>
        <taxon>Arthropoda</taxon>
        <taxon>Hexapoda</taxon>
        <taxon>Insecta</taxon>
        <taxon>Pterygota</taxon>
        <taxon>Neoptera</taxon>
        <taxon>Paraneoptera</taxon>
        <taxon>Hemiptera</taxon>
        <taxon>Sternorrhyncha</taxon>
        <taxon>Psylloidea</taxon>
        <taxon>Psyllidae</taxon>
        <taxon>Psyllinae</taxon>
        <taxon>Cacopsylla</taxon>
    </lineage>
</organism>
<protein>
    <submittedName>
        <fullName evidence="2">Uncharacterized protein</fullName>
    </submittedName>
</protein>
<sequence length="167" mass="20140">MRSRLAGEHEKNLIISTIILYLLSMRIIQGVLFQKCTKRVTFGYFPSLFTFQRHIKVGTYYFPSFFIFQKHILVFPITVHFHFSKTHISHHRSLSLFKNTYFQSPFTFSFQKHIFLIAFNFHFSETHIMYLPWHHAPFTFTFQRHIFPITFHFSKTNSFLLGLFKTT</sequence>
<keyword evidence="1" id="KW-0472">Membrane</keyword>
<reference evidence="2" key="1">
    <citation type="submission" date="2021-05" db="EMBL/GenBank/DDBJ databases">
        <authorList>
            <person name="Alioto T."/>
            <person name="Alioto T."/>
            <person name="Gomez Garrido J."/>
        </authorList>
    </citation>
    <scope>NUCLEOTIDE SEQUENCE</scope>
</reference>
<dbReference type="EMBL" id="HBUF01330058">
    <property type="protein sequence ID" value="CAG6696821.1"/>
    <property type="molecule type" value="Transcribed_RNA"/>
</dbReference>